<evidence type="ECO:0000313" key="6">
    <source>
        <dbReference type="Proteomes" id="UP001151088"/>
    </source>
</evidence>
<keyword evidence="2" id="KW-0238">DNA-binding</keyword>
<dbReference type="Gene3D" id="1.10.10.10">
    <property type="entry name" value="Winged helix-like DNA-binding domain superfamily/Winged helix DNA-binding domain"/>
    <property type="match status" value="1"/>
</dbReference>
<dbReference type="Proteomes" id="UP001151088">
    <property type="component" value="Unassembled WGS sequence"/>
</dbReference>
<keyword evidence="3" id="KW-0804">Transcription</keyword>
<dbReference type="CDD" id="cd07377">
    <property type="entry name" value="WHTH_GntR"/>
    <property type="match status" value="1"/>
</dbReference>
<evidence type="ECO:0000259" key="4">
    <source>
        <dbReference type="PROSITE" id="PS50949"/>
    </source>
</evidence>
<evidence type="ECO:0000256" key="3">
    <source>
        <dbReference type="ARBA" id="ARBA00023163"/>
    </source>
</evidence>
<dbReference type="InterPro" id="IPR036388">
    <property type="entry name" value="WH-like_DNA-bd_sf"/>
</dbReference>
<comment type="caution">
    <text evidence="5">The sequence shown here is derived from an EMBL/GenBank/DDBJ whole genome shotgun (WGS) entry which is preliminary data.</text>
</comment>
<accession>A0A9X2PJU6</accession>
<protein>
    <submittedName>
        <fullName evidence="5">GntR family transcriptional regulator</fullName>
    </submittedName>
</protein>
<gene>
    <name evidence="5" type="ORF">NVS89_15630</name>
</gene>
<dbReference type="EMBL" id="JANTHZ010000007">
    <property type="protein sequence ID" value="MCS0496532.1"/>
    <property type="molecule type" value="Genomic_DNA"/>
</dbReference>
<dbReference type="Pfam" id="PF00392">
    <property type="entry name" value="GntR"/>
    <property type="match status" value="1"/>
</dbReference>
<proteinExistence type="predicted"/>
<dbReference type="PROSITE" id="PS50949">
    <property type="entry name" value="HTH_GNTR"/>
    <property type="match status" value="1"/>
</dbReference>
<dbReference type="GO" id="GO:0003700">
    <property type="term" value="F:DNA-binding transcription factor activity"/>
    <property type="evidence" value="ECO:0007669"/>
    <property type="project" value="InterPro"/>
</dbReference>
<name>A0A9X2PJU6_9HYPH</name>
<dbReference type="PANTHER" id="PTHR43537">
    <property type="entry name" value="TRANSCRIPTIONAL REGULATOR, GNTR FAMILY"/>
    <property type="match status" value="1"/>
</dbReference>
<dbReference type="SUPFAM" id="SSF46785">
    <property type="entry name" value="Winged helix' DNA-binding domain"/>
    <property type="match status" value="1"/>
</dbReference>
<reference evidence="5" key="1">
    <citation type="submission" date="2022-08" db="EMBL/GenBank/DDBJ databases">
        <authorList>
            <person name="Li F."/>
        </authorList>
    </citation>
    <scope>NUCLEOTIDE SEQUENCE</scope>
    <source>
        <strain evidence="5">MQZ15Z-1</strain>
    </source>
</reference>
<evidence type="ECO:0000256" key="2">
    <source>
        <dbReference type="ARBA" id="ARBA00023125"/>
    </source>
</evidence>
<dbReference type="AlphaFoldDB" id="A0A9X2PJU6"/>
<dbReference type="InterPro" id="IPR008920">
    <property type="entry name" value="TF_FadR/GntR_C"/>
</dbReference>
<evidence type="ECO:0000313" key="5">
    <source>
        <dbReference type="EMBL" id="MCS0496532.1"/>
    </source>
</evidence>
<sequence>MDPRKPVPAASPSAPQVPLGTFVYRFVLDALRNGELKPGERVREQDIAERLGVSRTPVREALGRLVEKRLLEPVGGRGLVVRSLSATEIVDLYVMREIIEGAAARLAAQHASAPELAAMEDLLARFAAHPQDDERELARLNRLFHDAIHRAARNPYLDSASSELHDAIALLGSTTFAVPGRAREATGEHAAILQAIAARDADRAEQAARAHIRDAFRARLGLIGGA</sequence>
<keyword evidence="1" id="KW-0805">Transcription regulation</keyword>
<dbReference type="PANTHER" id="PTHR43537:SF49">
    <property type="entry name" value="TRANSCRIPTIONAL REGULATORY PROTEIN"/>
    <property type="match status" value="1"/>
</dbReference>
<feature type="domain" description="HTH gntR-type" evidence="4">
    <location>
        <begin position="17"/>
        <end position="84"/>
    </location>
</feature>
<keyword evidence="6" id="KW-1185">Reference proteome</keyword>
<evidence type="ECO:0000256" key="1">
    <source>
        <dbReference type="ARBA" id="ARBA00023015"/>
    </source>
</evidence>
<organism evidence="5 6">
    <name type="scientific">Ancylobacter mangrovi</name>
    <dbReference type="NCBI Taxonomy" id="2972472"/>
    <lineage>
        <taxon>Bacteria</taxon>
        <taxon>Pseudomonadati</taxon>
        <taxon>Pseudomonadota</taxon>
        <taxon>Alphaproteobacteria</taxon>
        <taxon>Hyphomicrobiales</taxon>
        <taxon>Xanthobacteraceae</taxon>
        <taxon>Ancylobacter</taxon>
    </lineage>
</organism>
<dbReference type="SMART" id="SM00895">
    <property type="entry name" value="FCD"/>
    <property type="match status" value="1"/>
</dbReference>
<dbReference type="InterPro" id="IPR000524">
    <property type="entry name" value="Tscrpt_reg_HTH_GntR"/>
</dbReference>
<dbReference type="Pfam" id="PF07729">
    <property type="entry name" value="FCD"/>
    <property type="match status" value="1"/>
</dbReference>
<dbReference type="GO" id="GO:0003677">
    <property type="term" value="F:DNA binding"/>
    <property type="evidence" value="ECO:0007669"/>
    <property type="project" value="UniProtKB-KW"/>
</dbReference>
<dbReference type="Gene3D" id="1.20.120.530">
    <property type="entry name" value="GntR ligand-binding domain-like"/>
    <property type="match status" value="1"/>
</dbReference>
<dbReference type="InterPro" id="IPR011711">
    <property type="entry name" value="GntR_C"/>
</dbReference>
<dbReference type="SUPFAM" id="SSF48008">
    <property type="entry name" value="GntR ligand-binding domain-like"/>
    <property type="match status" value="1"/>
</dbReference>
<dbReference type="SMART" id="SM00345">
    <property type="entry name" value="HTH_GNTR"/>
    <property type="match status" value="1"/>
</dbReference>
<dbReference type="RefSeq" id="WP_258733696.1">
    <property type="nucleotide sequence ID" value="NZ_JANTHZ010000007.1"/>
</dbReference>
<dbReference type="InterPro" id="IPR036390">
    <property type="entry name" value="WH_DNA-bd_sf"/>
</dbReference>